<dbReference type="Proteomes" id="UP001179647">
    <property type="component" value="Chromosome"/>
</dbReference>
<dbReference type="InterPro" id="IPR005467">
    <property type="entry name" value="His_kinase_dom"/>
</dbReference>
<dbReference type="GO" id="GO:0004721">
    <property type="term" value="F:phosphoprotein phosphatase activity"/>
    <property type="evidence" value="ECO:0007669"/>
    <property type="project" value="TreeGrafter"/>
</dbReference>
<evidence type="ECO:0000256" key="3">
    <source>
        <dbReference type="ARBA" id="ARBA00012438"/>
    </source>
</evidence>
<dbReference type="GO" id="GO:0005886">
    <property type="term" value="C:plasma membrane"/>
    <property type="evidence" value="ECO:0007669"/>
    <property type="project" value="TreeGrafter"/>
</dbReference>
<dbReference type="KEGG" id="vie:OL234_10235"/>
<dbReference type="GO" id="GO:0016036">
    <property type="term" value="P:cellular response to phosphate starvation"/>
    <property type="evidence" value="ECO:0007669"/>
    <property type="project" value="TreeGrafter"/>
</dbReference>
<gene>
    <name evidence="13" type="ORF">OL234_10235</name>
</gene>
<dbReference type="AlphaFoldDB" id="A0AAF0CV52"/>
<keyword evidence="10" id="KW-0812">Transmembrane</keyword>
<keyword evidence="5" id="KW-0808">Transferase</keyword>
<evidence type="ECO:0000256" key="5">
    <source>
        <dbReference type="ARBA" id="ARBA00022679"/>
    </source>
</evidence>
<dbReference type="SMART" id="SM00387">
    <property type="entry name" value="HATPase_c"/>
    <property type="match status" value="1"/>
</dbReference>
<accession>A0AAF0CV52</accession>
<feature type="domain" description="Histidine kinase" evidence="11">
    <location>
        <begin position="222"/>
        <end position="434"/>
    </location>
</feature>
<dbReference type="PROSITE" id="PS50109">
    <property type="entry name" value="HIS_KIN"/>
    <property type="match status" value="1"/>
</dbReference>
<comment type="subcellular location">
    <subcellularLocation>
        <location evidence="2">Membrane</location>
    </subcellularLocation>
</comment>
<feature type="coiled-coil region" evidence="8">
    <location>
        <begin position="195"/>
        <end position="222"/>
    </location>
</feature>
<dbReference type="Gene3D" id="3.30.565.10">
    <property type="entry name" value="Histidine kinase-like ATPase, C-terminal domain"/>
    <property type="match status" value="1"/>
</dbReference>
<dbReference type="Gene3D" id="6.10.340.10">
    <property type="match status" value="1"/>
</dbReference>
<feature type="domain" description="HAMP" evidence="12">
    <location>
        <begin position="161"/>
        <end position="214"/>
    </location>
</feature>
<proteinExistence type="predicted"/>
<dbReference type="PROSITE" id="PS50885">
    <property type="entry name" value="HAMP"/>
    <property type="match status" value="1"/>
</dbReference>
<dbReference type="InterPro" id="IPR003594">
    <property type="entry name" value="HATPase_dom"/>
</dbReference>
<dbReference type="SMART" id="SM00304">
    <property type="entry name" value="HAMP"/>
    <property type="match status" value="1"/>
</dbReference>
<dbReference type="PANTHER" id="PTHR45453:SF1">
    <property type="entry name" value="PHOSPHATE REGULON SENSOR PROTEIN PHOR"/>
    <property type="match status" value="1"/>
</dbReference>
<reference evidence="13" key="1">
    <citation type="submission" date="2022-10" db="EMBL/GenBank/DDBJ databases">
        <title>Vagococcus sp. isolated from poultry meat.</title>
        <authorList>
            <person name="Johansson P."/>
            <person name="Bjorkroth J."/>
        </authorList>
    </citation>
    <scope>NUCLEOTIDE SEQUENCE</scope>
    <source>
        <strain evidence="13">STAA11</strain>
    </source>
</reference>
<dbReference type="GO" id="GO:0000155">
    <property type="term" value="F:phosphorelay sensor kinase activity"/>
    <property type="evidence" value="ECO:0007669"/>
    <property type="project" value="InterPro"/>
</dbReference>
<keyword evidence="10" id="KW-0472">Membrane</keyword>
<feature type="transmembrane region" description="Helical" evidence="10">
    <location>
        <begin position="141"/>
        <end position="160"/>
    </location>
</feature>
<keyword evidence="4" id="KW-0597">Phosphoprotein</keyword>
<evidence type="ECO:0000256" key="2">
    <source>
        <dbReference type="ARBA" id="ARBA00004370"/>
    </source>
</evidence>
<protein>
    <recommendedName>
        <fullName evidence="3">histidine kinase</fullName>
        <ecNumber evidence="3">2.7.13.3</ecNumber>
    </recommendedName>
</protein>
<dbReference type="EC" id="2.7.13.3" evidence="3"/>
<dbReference type="InterPro" id="IPR036097">
    <property type="entry name" value="HisK_dim/P_sf"/>
</dbReference>
<dbReference type="SUPFAM" id="SSF55874">
    <property type="entry name" value="ATPase domain of HSP90 chaperone/DNA topoisomerase II/histidine kinase"/>
    <property type="match status" value="1"/>
</dbReference>
<evidence type="ECO:0000256" key="6">
    <source>
        <dbReference type="ARBA" id="ARBA00022777"/>
    </source>
</evidence>
<comment type="catalytic activity">
    <reaction evidence="1">
        <text>ATP + protein L-histidine = ADP + protein N-phospho-L-histidine.</text>
        <dbReference type="EC" id="2.7.13.3"/>
    </reaction>
</comment>
<keyword evidence="6 13" id="KW-0418">Kinase</keyword>
<dbReference type="FunFam" id="3.30.565.10:FF:000006">
    <property type="entry name" value="Sensor histidine kinase WalK"/>
    <property type="match status" value="1"/>
</dbReference>
<dbReference type="InterPro" id="IPR036890">
    <property type="entry name" value="HATPase_C_sf"/>
</dbReference>
<evidence type="ECO:0000256" key="4">
    <source>
        <dbReference type="ARBA" id="ARBA00022553"/>
    </source>
</evidence>
<dbReference type="Pfam" id="PF00512">
    <property type="entry name" value="HisKA"/>
    <property type="match status" value="1"/>
</dbReference>
<evidence type="ECO:0000256" key="10">
    <source>
        <dbReference type="SAM" id="Phobius"/>
    </source>
</evidence>
<dbReference type="InterPro" id="IPR003661">
    <property type="entry name" value="HisK_dim/P_dom"/>
</dbReference>
<evidence type="ECO:0000256" key="8">
    <source>
        <dbReference type="SAM" id="Coils"/>
    </source>
</evidence>
<dbReference type="PRINTS" id="PR00344">
    <property type="entry name" value="BCTRLSENSOR"/>
</dbReference>
<keyword evidence="14" id="KW-1185">Reference proteome</keyword>
<sequence length="434" mass="49217">MNKHFNKYVDEKHEETLAQYREAVLFAYNPEKETWYMRDLKNITEKAQDNQVEITIKDSNNQDIWCFKHQNSNKMSHNSMMSSSHHKKKQRLNPESSNYIEKTEPLSFQKEKIGSITFGYYGNQTYTEHDIQFIRDMKKSLSMMFLAALPLSLFLASIVAKKISLPITEVNHLTKKVAKGDFTTHVTMTTTVIEINELLQSVNALTQRLDQQQILRKQLTTDIAHELRTPLTTLQGNIEAMMDGIWEITPERLGLCHNEILRLTRLVGNIEKIARLEQQNDTLVKEVFNLGSLANAIGMNFNNSFNEKQLDFSLKTADITIEADKDGLSQVITNLLSNALKFTDKGGKVTLTLQATSNEALLIVTDTGIGLSKEEQQAIFDRFYMADPARSRQTGGQGVGLAIVKSIIEAHRGSITVTSQEKKGTQFKITLPLK</sequence>
<dbReference type="InterPro" id="IPR050351">
    <property type="entry name" value="BphY/WalK/GraS-like"/>
</dbReference>
<feature type="region of interest" description="Disordered" evidence="9">
    <location>
        <begin position="75"/>
        <end position="95"/>
    </location>
</feature>
<evidence type="ECO:0000313" key="14">
    <source>
        <dbReference type="Proteomes" id="UP001179647"/>
    </source>
</evidence>
<evidence type="ECO:0000313" key="13">
    <source>
        <dbReference type="EMBL" id="WEG73297.1"/>
    </source>
</evidence>
<organism evidence="13 14">
    <name type="scientific">Vagococcus intermedius</name>
    <dbReference type="NCBI Taxonomy" id="2991418"/>
    <lineage>
        <taxon>Bacteria</taxon>
        <taxon>Bacillati</taxon>
        <taxon>Bacillota</taxon>
        <taxon>Bacilli</taxon>
        <taxon>Lactobacillales</taxon>
        <taxon>Enterococcaceae</taxon>
        <taxon>Vagococcus</taxon>
    </lineage>
</organism>
<evidence type="ECO:0000259" key="12">
    <source>
        <dbReference type="PROSITE" id="PS50885"/>
    </source>
</evidence>
<dbReference type="SUPFAM" id="SSF158472">
    <property type="entry name" value="HAMP domain-like"/>
    <property type="match status" value="1"/>
</dbReference>
<dbReference type="InterPro" id="IPR004358">
    <property type="entry name" value="Sig_transdc_His_kin-like_C"/>
</dbReference>
<dbReference type="SMART" id="SM00388">
    <property type="entry name" value="HisKA"/>
    <property type="match status" value="1"/>
</dbReference>
<keyword evidence="7" id="KW-0902">Two-component regulatory system</keyword>
<dbReference type="PANTHER" id="PTHR45453">
    <property type="entry name" value="PHOSPHATE REGULON SENSOR PROTEIN PHOR"/>
    <property type="match status" value="1"/>
</dbReference>
<dbReference type="CDD" id="cd16922">
    <property type="entry name" value="HATPase_EvgS-ArcB-TorS-like"/>
    <property type="match status" value="1"/>
</dbReference>
<name>A0AAF0CV52_9ENTE</name>
<dbReference type="InterPro" id="IPR003660">
    <property type="entry name" value="HAMP_dom"/>
</dbReference>
<dbReference type="Gene3D" id="1.10.287.130">
    <property type="match status" value="1"/>
</dbReference>
<keyword evidence="10" id="KW-1133">Transmembrane helix</keyword>
<dbReference type="CDD" id="cd00082">
    <property type="entry name" value="HisKA"/>
    <property type="match status" value="1"/>
</dbReference>
<dbReference type="RefSeq" id="WP_275469100.1">
    <property type="nucleotide sequence ID" value="NZ_CP110232.1"/>
</dbReference>
<evidence type="ECO:0000256" key="7">
    <source>
        <dbReference type="ARBA" id="ARBA00023012"/>
    </source>
</evidence>
<keyword evidence="8" id="KW-0175">Coiled coil</keyword>
<evidence type="ECO:0000256" key="1">
    <source>
        <dbReference type="ARBA" id="ARBA00000085"/>
    </source>
</evidence>
<evidence type="ECO:0000259" key="11">
    <source>
        <dbReference type="PROSITE" id="PS50109"/>
    </source>
</evidence>
<dbReference type="Pfam" id="PF02518">
    <property type="entry name" value="HATPase_c"/>
    <property type="match status" value="1"/>
</dbReference>
<dbReference type="Pfam" id="PF00672">
    <property type="entry name" value="HAMP"/>
    <property type="match status" value="1"/>
</dbReference>
<dbReference type="SUPFAM" id="SSF47384">
    <property type="entry name" value="Homodimeric domain of signal transducing histidine kinase"/>
    <property type="match status" value="1"/>
</dbReference>
<evidence type="ECO:0000256" key="9">
    <source>
        <dbReference type="SAM" id="MobiDB-lite"/>
    </source>
</evidence>
<dbReference type="EMBL" id="CP110232">
    <property type="protein sequence ID" value="WEG73297.1"/>
    <property type="molecule type" value="Genomic_DNA"/>
</dbReference>